<organism evidence="4 5">
    <name type="scientific">Prymnesium parvum</name>
    <name type="common">Toxic golden alga</name>
    <dbReference type="NCBI Taxonomy" id="97485"/>
    <lineage>
        <taxon>Eukaryota</taxon>
        <taxon>Haptista</taxon>
        <taxon>Haptophyta</taxon>
        <taxon>Prymnesiophyceae</taxon>
        <taxon>Prymnesiales</taxon>
        <taxon>Prymnesiaceae</taxon>
        <taxon>Prymnesium</taxon>
    </lineage>
</organism>
<dbReference type="GO" id="GO:0012505">
    <property type="term" value="C:endomembrane system"/>
    <property type="evidence" value="ECO:0007669"/>
    <property type="project" value="TreeGrafter"/>
</dbReference>
<protein>
    <recommendedName>
        <fullName evidence="3">Cytochrome b5 heme-binding domain-containing protein</fullName>
    </recommendedName>
</protein>
<evidence type="ECO:0000256" key="1">
    <source>
        <dbReference type="ARBA" id="ARBA00038357"/>
    </source>
</evidence>
<dbReference type="InterPro" id="IPR036400">
    <property type="entry name" value="Cyt_B5-like_heme/steroid_sf"/>
</dbReference>
<reference evidence="4 5" key="1">
    <citation type="journal article" date="2024" name="Science">
        <title>Giant polyketide synthase enzymes in the biosynthesis of giant marine polyether toxins.</title>
        <authorList>
            <person name="Fallon T.R."/>
            <person name="Shende V.V."/>
            <person name="Wierzbicki I.H."/>
            <person name="Pendleton A.L."/>
            <person name="Watervoot N.F."/>
            <person name="Auber R.P."/>
            <person name="Gonzalez D.J."/>
            <person name="Wisecaver J.H."/>
            <person name="Moore B.S."/>
        </authorList>
    </citation>
    <scope>NUCLEOTIDE SEQUENCE [LARGE SCALE GENOMIC DNA]</scope>
    <source>
        <strain evidence="4 5">12B1</strain>
    </source>
</reference>
<dbReference type="SMART" id="SM01117">
    <property type="entry name" value="Cyt-b5"/>
    <property type="match status" value="1"/>
</dbReference>
<keyword evidence="2" id="KW-0732">Signal</keyword>
<dbReference type="EMBL" id="JBGBPQ010000027">
    <property type="protein sequence ID" value="KAL1498654.1"/>
    <property type="molecule type" value="Genomic_DNA"/>
</dbReference>
<dbReference type="SUPFAM" id="SSF55856">
    <property type="entry name" value="Cytochrome b5-like heme/steroid binding domain"/>
    <property type="match status" value="1"/>
</dbReference>
<feature type="signal peptide" evidence="2">
    <location>
        <begin position="1"/>
        <end position="21"/>
    </location>
</feature>
<dbReference type="Proteomes" id="UP001515480">
    <property type="component" value="Unassembled WGS sequence"/>
</dbReference>
<evidence type="ECO:0000256" key="2">
    <source>
        <dbReference type="SAM" id="SignalP"/>
    </source>
</evidence>
<dbReference type="PANTHER" id="PTHR10281:SF4">
    <property type="entry name" value="NEUFERRICIN"/>
    <property type="match status" value="1"/>
</dbReference>
<sequence length="257" mass="28707">MPLLSITWCAVALAWIFGGDSTEEGVASAPSCEPPPRLTKDGLRVFTPEEIAPYIGDKAQPKIYLSALGHVFDVTEGKQYYAPKRGYAHFAGRDASRSFATGVTAPDKLTDDLEGLNDEELDSVGSWYSFYDEHDVYKRIGRLEGRYYNHTTGEADVPFPWERLAAKKAKVKALKDLYPDCNSRWSQKDGSEVWCSTMSGGVKRDWVGVPRRFKPAGEERERCACVNTKSLKDPGLQEYKGCSSTAERCKVLQEDEK</sequence>
<gene>
    <name evidence="4" type="ORF">AB1Y20_013967</name>
</gene>
<comment type="similarity">
    <text evidence="1">Belongs to the cytochrome b5 family. MAPR subfamily.</text>
</comment>
<name>A0AB34IEQ1_PRYPA</name>
<accession>A0AB34IEQ1</accession>
<proteinExistence type="inferred from homology"/>
<dbReference type="GO" id="GO:0016020">
    <property type="term" value="C:membrane"/>
    <property type="evidence" value="ECO:0007669"/>
    <property type="project" value="TreeGrafter"/>
</dbReference>
<dbReference type="Pfam" id="PF00173">
    <property type="entry name" value="Cyt-b5"/>
    <property type="match status" value="1"/>
</dbReference>
<dbReference type="PANTHER" id="PTHR10281">
    <property type="entry name" value="MEMBRANE-ASSOCIATED PROGESTERONE RECEPTOR COMPONENT-RELATED"/>
    <property type="match status" value="1"/>
</dbReference>
<feature type="chain" id="PRO_5044346542" description="Cytochrome b5 heme-binding domain-containing protein" evidence="2">
    <location>
        <begin position="22"/>
        <end position="257"/>
    </location>
</feature>
<dbReference type="AlphaFoldDB" id="A0AB34IEQ1"/>
<dbReference type="InterPro" id="IPR001199">
    <property type="entry name" value="Cyt_B5-like_heme/steroid-bd"/>
</dbReference>
<comment type="caution">
    <text evidence="4">The sequence shown here is derived from an EMBL/GenBank/DDBJ whole genome shotgun (WGS) entry which is preliminary data.</text>
</comment>
<keyword evidence="5" id="KW-1185">Reference proteome</keyword>
<evidence type="ECO:0000259" key="3">
    <source>
        <dbReference type="SMART" id="SM01117"/>
    </source>
</evidence>
<dbReference type="InterPro" id="IPR050577">
    <property type="entry name" value="MAPR/NEUFC/NENF-like"/>
</dbReference>
<feature type="domain" description="Cytochrome b5 heme-binding" evidence="3">
    <location>
        <begin position="46"/>
        <end position="144"/>
    </location>
</feature>
<dbReference type="Gene3D" id="3.10.120.10">
    <property type="entry name" value="Cytochrome b5-like heme/steroid binding domain"/>
    <property type="match status" value="1"/>
</dbReference>
<evidence type="ECO:0000313" key="5">
    <source>
        <dbReference type="Proteomes" id="UP001515480"/>
    </source>
</evidence>
<evidence type="ECO:0000313" key="4">
    <source>
        <dbReference type="EMBL" id="KAL1498654.1"/>
    </source>
</evidence>